<organism evidence="2">
    <name type="scientific">hydrothermal vent metagenome</name>
    <dbReference type="NCBI Taxonomy" id="652676"/>
    <lineage>
        <taxon>unclassified sequences</taxon>
        <taxon>metagenomes</taxon>
        <taxon>ecological metagenomes</taxon>
    </lineage>
</organism>
<accession>A0A3B0XZE9</accession>
<feature type="compositionally biased region" description="Pro residues" evidence="1">
    <location>
        <begin position="95"/>
        <end position="105"/>
    </location>
</feature>
<evidence type="ECO:0000313" key="2">
    <source>
        <dbReference type="EMBL" id="VAW69533.1"/>
    </source>
</evidence>
<gene>
    <name evidence="2" type="ORF">MNBD_GAMMA10-2563</name>
</gene>
<proteinExistence type="predicted"/>
<name>A0A3B0XZE9_9ZZZZ</name>
<dbReference type="AlphaFoldDB" id="A0A3B0XZE9"/>
<feature type="compositionally biased region" description="Low complexity" evidence="1">
    <location>
        <begin position="84"/>
        <end position="94"/>
    </location>
</feature>
<evidence type="ECO:0000256" key="1">
    <source>
        <dbReference type="SAM" id="MobiDB-lite"/>
    </source>
</evidence>
<dbReference type="EMBL" id="UOFJ01000443">
    <property type="protein sequence ID" value="VAW69533.1"/>
    <property type="molecule type" value="Genomic_DNA"/>
</dbReference>
<protein>
    <submittedName>
        <fullName evidence="2">Uncharacterized protein</fullName>
    </submittedName>
</protein>
<sequence>MMKKIYLLALPALLLSSQAIGVEHDSVYTWGAWAQGIKPAAGPVASVTPAPAQKTDINFRPNENDAFLREATNIPAPDIGNADPTQPIVVAPPTQVIPPPPPPAS</sequence>
<feature type="region of interest" description="Disordered" evidence="1">
    <location>
        <begin position="74"/>
        <end position="105"/>
    </location>
</feature>
<reference evidence="2" key="1">
    <citation type="submission" date="2018-06" db="EMBL/GenBank/DDBJ databases">
        <authorList>
            <person name="Zhirakovskaya E."/>
        </authorList>
    </citation>
    <scope>NUCLEOTIDE SEQUENCE</scope>
</reference>